<dbReference type="Proteomes" id="UP001156218">
    <property type="component" value="Chromosome"/>
</dbReference>
<protein>
    <submittedName>
        <fullName evidence="8">DUF4959 domain-containing protein</fullName>
    </submittedName>
</protein>
<accession>A0A173SEB0</accession>
<dbReference type="InterPro" id="IPR032164">
    <property type="entry name" value="DUF5000"/>
</dbReference>
<evidence type="ECO:0000313" key="8">
    <source>
        <dbReference type="EMBL" id="RHL54545.1"/>
    </source>
</evidence>
<keyword evidence="1" id="KW-0732">Signal</keyword>
<feature type="domain" description="DUF5126" evidence="4">
    <location>
        <begin position="124"/>
        <end position="227"/>
    </location>
</feature>
<sequence length="399" mass="45616">MKNIAFILLILAAVCFANCAGDYEAEPRGTNDGKAPAPITNISVKNVNGGAIIKYTPSDDVDLLYVKAIFTNTRGEQQEVRSSMYVDSLVIEGLGDTQKREVKLYSVDRHENYSTPAIVTIEPLTPAVVQTQESLKVTESFGGFFLDFNNAARSALSFYIYKWVDEHNEYEIHDVYSSQQEEGRLTIKGLEHKLLKLAIFVRDKWENTSDTLYAEITPWKESLLDKTKFQLVKVMDDVSWDYHEGYHSRLWDGQIGGWNWGHTEYPIPFPHAFSIDLNVNVRLSQFQFWQRLDSQDLLYAHGAPKYFKLYGCEEGKDLQNPDNWVVLFDGEMKKPSGGAFGDALTQEDIEEAQRGHVFTLNQDVPFIRYFRFQSLMSWSGMETSVMSEITLWGDIQGEE</sequence>
<evidence type="ECO:0000313" key="9">
    <source>
        <dbReference type="EMBL" id="UYU69038.1"/>
    </source>
</evidence>
<organism evidence="8 11">
    <name type="scientific">Bacteroides thetaiotaomicron</name>
    <dbReference type="NCBI Taxonomy" id="818"/>
    <lineage>
        <taxon>Bacteria</taxon>
        <taxon>Pseudomonadati</taxon>
        <taxon>Bacteroidota</taxon>
        <taxon>Bacteroidia</taxon>
        <taxon>Bacteroidales</taxon>
        <taxon>Bacteroidaceae</taxon>
        <taxon>Bacteroides</taxon>
    </lineage>
</organism>
<evidence type="ECO:0000313" key="7">
    <source>
        <dbReference type="EMBL" id="RHD81300.1"/>
    </source>
</evidence>
<dbReference type="Proteomes" id="UP000284785">
    <property type="component" value="Unassembled WGS sequence"/>
</dbReference>
<dbReference type="EMBL" id="QSJP01000033">
    <property type="protein sequence ID" value="RHD81300.1"/>
    <property type="molecule type" value="Genomic_DNA"/>
</dbReference>
<evidence type="ECO:0000259" key="3">
    <source>
        <dbReference type="Pfam" id="PF16391"/>
    </source>
</evidence>
<dbReference type="Gene3D" id="2.60.120.260">
    <property type="entry name" value="Galactose-binding domain-like"/>
    <property type="match status" value="1"/>
</dbReference>
<dbReference type="AlphaFoldDB" id="A0A173SEB0"/>
<feature type="signal peptide" evidence="1">
    <location>
        <begin position="1"/>
        <end position="20"/>
    </location>
</feature>
<dbReference type="InterPro" id="IPR032527">
    <property type="entry name" value="DUF4959"/>
</dbReference>
<dbReference type="InterPro" id="IPR033431">
    <property type="entry name" value="DUF5126"/>
</dbReference>
<gene>
    <name evidence="8" type="ORF">DW011_20325</name>
    <name evidence="7" type="ORF">DW780_24810</name>
    <name evidence="5" type="ORF">GAN93_20390</name>
    <name evidence="6" type="ORF">KHY35_12760</name>
    <name evidence="10" type="ORF">KQP59_24365</name>
    <name evidence="9" type="ORF">KQP68_12535</name>
</gene>
<reference evidence="6" key="3">
    <citation type="submission" date="2021-02" db="EMBL/GenBank/DDBJ databases">
        <title>Infant gut strain persistence is associated with maternal origin, phylogeny, and functional potential including surface adhesion and iron acquisition.</title>
        <authorList>
            <person name="Lou Y.C."/>
        </authorList>
    </citation>
    <scope>NUCLEOTIDE SEQUENCE</scope>
    <source>
        <strain evidence="6">L3_082_243G1_dasL3_082_243G1_maxbin2.maxbin.015s ta_sub</strain>
    </source>
</reference>
<evidence type="ECO:0000313" key="5">
    <source>
        <dbReference type="EMBL" id="KAB4448982.1"/>
    </source>
</evidence>
<dbReference type="Proteomes" id="UP000283616">
    <property type="component" value="Unassembled WGS sequence"/>
</dbReference>
<evidence type="ECO:0000313" key="6">
    <source>
        <dbReference type="EMBL" id="MBS5411559.1"/>
    </source>
</evidence>
<dbReference type="Pfam" id="PF16391">
    <property type="entry name" value="DUF5000"/>
    <property type="match status" value="1"/>
</dbReference>
<evidence type="ECO:0000259" key="2">
    <source>
        <dbReference type="Pfam" id="PF16323"/>
    </source>
</evidence>
<evidence type="ECO:0000313" key="14">
    <source>
        <dbReference type="Proteomes" id="UP001156218"/>
    </source>
</evidence>
<evidence type="ECO:0000256" key="1">
    <source>
        <dbReference type="SAM" id="SignalP"/>
    </source>
</evidence>
<dbReference type="Proteomes" id="UP000782901">
    <property type="component" value="Unassembled WGS sequence"/>
</dbReference>
<evidence type="ECO:0000313" key="12">
    <source>
        <dbReference type="Proteomes" id="UP000284785"/>
    </source>
</evidence>
<evidence type="ECO:0000313" key="11">
    <source>
        <dbReference type="Proteomes" id="UP000283616"/>
    </source>
</evidence>
<dbReference type="Pfam" id="PF17166">
    <property type="entry name" value="DUF5126"/>
    <property type="match status" value="1"/>
</dbReference>
<dbReference type="EMBL" id="CP083680">
    <property type="protein sequence ID" value="UYU69038.1"/>
    <property type="molecule type" value="Genomic_DNA"/>
</dbReference>
<name>A0A173SEB0_BACT4</name>
<dbReference type="EMBL" id="CP083681">
    <property type="protein sequence ID" value="UYU71357.1"/>
    <property type="molecule type" value="Genomic_DNA"/>
</dbReference>
<evidence type="ECO:0000259" key="4">
    <source>
        <dbReference type="Pfam" id="PF17166"/>
    </source>
</evidence>
<feature type="chain" id="PRO_5014250274" evidence="1">
    <location>
        <begin position="21"/>
        <end position="399"/>
    </location>
</feature>
<feature type="domain" description="DUF5000" evidence="3">
    <location>
        <begin position="251"/>
        <end position="393"/>
    </location>
</feature>
<reference evidence="9 14" key="4">
    <citation type="submission" date="2021-06" db="EMBL/GenBank/DDBJ databases">
        <title>Interrogation of the integrated mobile genetic elements in gut-associated Bacteroides with a consensus prediction approach.</title>
        <authorList>
            <person name="Campbell D.E."/>
            <person name="Leigh J.R."/>
            <person name="Kim T."/>
            <person name="England W."/>
            <person name="Whitaker R.J."/>
            <person name="Degnan P.H."/>
        </authorList>
    </citation>
    <scope>NUCLEOTIDE SEQUENCE</scope>
    <source>
        <strain evidence="10">VPI-BTDOT2</strain>
        <strain evidence="9 14">WAL8669</strain>
    </source>
</reference>
<evidence type="ECO:0000313" key="10">
    <source>
        <dbReference type="EMBL" id="UYU71357.1"/>
    </source>
</evidence>
<reference evidence="11 12" key="1">
    <citation type="submission" date="2018-08" db="EMBL/GenBank/DDBJ databases">
        <title>A genome reference for cultivated species of the human gut microbiota.</title>
        <authorList>
            <person name="Zou Y."/>
            <person name="Xue W."/>
            <person name="Luo G."/>
        </authorList>
    </citation>
    <scope>NUCLEOTIDE SEQUENCE [LARGE SCALE GENOMIC DNA]</scope>
    <source>
        <strain evidence="8 11">AF37-12</strain>
        <strain evidence="7 12">AM30-26</strain>
    </source>
</reference>
<dbReference type="Proteomes" id="UP001156216">
    <property type="component" value="Chromosome"/>
</dbReference>
<dbReference type="Proteomes" id="UP000460317">
    <property type="component" value="Unassembled WGS sequence"/>
</dbReference>
<dbReference type="EMBL" id="QROV01000028">
    <property type="protein sequence ID" value="RHL54545.1"/>
    <property type="molecule type" value="Genomic_DNA"/>
</dbReference>
<dbReference type="EMBL" id="WCSB01000024">
    <property type="protein sequence ID" value="KAB4448982.1"/>
    <property type="molecule type" value="Genomic_DNA"/>
</dbReference>
<feature type="domain" description="DUF4959" evidence="2">
    <location>
        <begin position="18"/>
        <end position="123"/>
    </location>
</feature>
<dbReference type="Pfam" id="PF16323">
    <property type="entry name" value="DUF4959"/>
    <property type="match status" value="1"/>
</dbReference>
<dbReference type="EMBL" id="JAGZEE010000017">
    <property type="protein sequence ID" value="MBS5411559.1"/>
    <property type="molecule type" value="Genomic_DNA"/>
</dbReference>
<dbReference type="RefSeq" id="WP_016268601.1">
    <property type="nucleotide sequence ID" value="NZ_CABJDH010000009.1"/>
</dbReference>
<proteinExistence type="predicted"/>
<evidence type="ECO:0000313" key="13">
    <source>
        <dbReference type="Proteomes" id="UP000460317"/>
    </source>
</evidence>
<reference evidence="5 13" key="2">
    <citation type="journal article" date="2019" name="Nat. Med.">
        <title>A library of human gut bacterial isolates paired with longitudinal multiomics data enables mechanistic microbiome research.</title>
        <authorList>
            <person name="Poyet M."/>
            <person name="Groussin M."/>
            <person name="Gibbons S.M."/>
            <person name="Avila-Pacheco J."/>
            <person name="Jiang X."/>
            <person name="Kearney S.M."/>
            <person name="Perrotta A.R."/>
            <person name="Berdy B."/>
            <person name="Zhao S."/>
            <person name="Lieberman T.D."/>
            <person name="Swanson P.K."/>
            <person name="Smith M."/>
            <person name="Roesemann S."/>
            <person name="Alexander J.E."/>
            <person name="Rich S.A."/>
            <person name="Livny J."/>
            <person name="Vlamakis H."/>
            <person name="Clish C."/>
            <person name="Bullock K."/>
            <person name="Deik A."/>
            <person name="Scott J."/>
            <person name="Pierce K.A."/>
            <person name="Xavier R.J."/>
            <person name="Alm E.J."/>
        </authorList>
    </citation>
    <scope>NUCLEOTIDE SEQUENCE [LARGE SCALE GENOMIC DNA]</scope>
    <source>
        <strain evidence="5 13">BIOML-A165</strain>
    </source>
</reference>